<comment type="caution">
    <text evidence="1">The sequence shown here is derived from an EMBL/GenBank/DDBJ whole genome shotgun (WGS) entry which is preliminary data.</text>
</comment>
<dbReference type="AlphaFoldDB" id="A0A9K3IM63"/>
<dbReference type="Proteomes" id="UP000215914">
    <property type="component" value="Unassembled WGS sequence"/>
</dbReference>
<evidence type="ECO:0000313" key="1">
    <source>
        <dbReference type="EMBL" id="KAF5798955.1"/>
    </source>
</evidence>
<gene>
    <name evidence="1" type="ORF">HanXRQr2_Chr07g0299041</name>
</gene>
<dbReference type="EMBL" id="MNCJ02000322">
    <property type="protein sequence ID" value="KAF5798955.1"/>
    <property type="molecule type" value="Genomic_DNA"/>
</dbReference>
<evidence type="ECO:0000313" key="2">
    <source>
        <dbReference type="Proteomes" id="UP000215914"/>
    </source>
</evidence>
<organism evidence="1 2">
    <name type="scientific">Helianthus annuus</name>
    <name type="common">Common sunflower</name>
    <dbReference type="NCBI Taxonomy" id="4232"/>
    <lineage>
        <taxon>Eukaryota</taxon>
        <taxon>Viridiplantae</taxon>
        <taxon>Streptophyta</taxon>
        <taxon>Embryophyta</taxon>
        <taxon>Tracheophyta</taxon>
        <taxon>Spermatophyta</taxon>
        <taxon>Magnoliopsida</taxon>
        <taxon>eudicotyledons</taxon>
        <taxon>Gunneridae</taxon>
        <taxon>Pentapetalae</taxon>
        <taxon>asterids</taxon>
        <taxon>campanulids</taxon>
        <taxon>Asterales</taxon>
        <taxon>Asteraceae</taxon>
        <taxon>Asteroideae</taxon>
        <taxon>Heliantheae alliance</taxon>
        <taxon>Heliantheae</taxon>
        <taxon>Helianthus</taxon>
    </lineage>
</organism>
<protein>
    <submittedName>
        <fullName evidence="1">Uncharacterized protein</fullName>
    </submittedName>
</protein>
<reference evidence="1" key="1">
    <citation type="journal article" date="2017" name="Nature">
        <title>The sunflower genome provides insights into oil metabolism, flowering and Asterid evolution.</title>
        <authorList>
            <person name="Badouin H."/>
            <person name="Gouzy J."/>
            <person name="Grassa C.J."/>
            <person name="Murat F."/>
            <person name="Staton S.E."/>
            <person name="Cottret L."/>
            <person name="Lelandais-Briere C."/>
            <person name="Owens G.L."/>
            <person name="Carrere S."/>
            <person name="Mayjonade B."/>
            <person name="Legrand L."/>
            <person name="Gill N."/>
            <person name="Kane N.C."/>
            <person name="Bowers J.E."/>
            <person name="Hubner S."/>
            <person name="Bellec A."/>
            <person name="Berard A."/>
            <person name="Berges H."/>
            <person name="Blanchet N."/>
            <person name="Boniface M.C."/>
            <person name="Brunel D."/>
            <person name="Catrice O."/>
            <person name="Chaidir N."/>
            <person name="Claudel C."/>
            <person name="Donnadieu C."/>
            <person name="Faraut T."/>
            <person name="Fievet G."/>
            <person name="Helmstetter N."/>
            <person name="King M."/>
            <person name="Knapp S.J."/>
            <person name="Lai Z."/>
            <person name="Le Paslier M.C."/>
            <person name="Lippi Y."/>
            <person name="Lorenzon L."/>
            <person name="Mandel J.R."/>
            <person name="Marage G."/>
            <person name="Marchand G."/>
            <person name="Marquand E."/>
            <person name="Bret-Mestries E."/>
            <person name="Morien E."/>
            <person name="Nambeesan S."/>
            <person name="Nguyen T."/>
            <person name="Pegot-Espagnet P."/>
            <person name="Pouilly N."/>
            <person name="Raftis F."/>
            <person name="Sallet E."/>
            <person name="Schiex T."/>
            <person name="Thomas J."/>
            <person name="Vandecasteele C."/>
            <person name="Vares D."/>
            <person name="Vear F."/>
            <person name="Vautrin S."/>
            <person name="Crespi M."/>
            <person name="Mangin B."/>
            <person name="Burke J.M."/>
            <person name="Salse J."/>
            <person name="Munos S."/>
            <person name="Vincourt P."/>
            <person name="Rieseberg L.H."/>
            <person name="Langlade N.B."/>
        </authorList>
    </citation>
    <scope>NUCLEOTIDE SEQUENCE</scope>
    <source>
        <tissue evidence="1">Leaves</tissue>
    </source>
</reference>
<reference evidence="1" key="2">
    <citation type="submission" date="2020-06" db="EMBL/GenBank/DDBJ databases">
        <title>Helianthus annuus Genome sequencing and assembly Release 2.</title>
        <authorList>
            <person name="Gouzy J."/>
            <person name="Langlade N."/>
            <person name="Munos S."/>
        </authorList>
    </citation>
    <scope>NUCLEOTIDE SEQUENCE</scope>
    <source>
        <tissue evidence="1">Leaves</tissue>
    </source>
</reference>
<keyword evidence="2" id="KW-1185">Reference proteome</keyword>
<accession>A0A9K3IM63</accession>
<proteinExistence type="predicted"/>
<name>A0A9K3IM63_HELAN</name>
<sequence length="70" mass="8372">MCDYTFSLYMFQYLYICSMQAKWCSLSCEALTPHPFFIPIFLCFISKPLSVHLLPFLEPLFHCKYIKFQS</sequence>
<dbReference type="Gramene" id="mRNA:HanXRQr2_Chr07g0299041">
    <property type="protein sequence ID" value="CDS:HanXRQr2_Chr07g0299041.1"/>
    <property type="gene ID" value="HanXRQr2_Chr07g0299041"/>
</dbReference>